<dbReference type="RefSeq" id="WP_201077398.1">
    <property type="nucleotide sequence ID" value="NZ_CP067420.1"/>
</dbReference>
<dbReference type="Proteomes" id="UP000595197">
    <property type="component" value="Chromosome"/>
</dbReference>
<reference evidence="1" key="1">
    <citation type="submission" date="2021-02" db="EMBL/GenBank/DDBJ databases">
        <title>Skermanella TT6 skin isolate.</title>
        <authorList>
            <person name="Lee K."/>
            <person name="Ganzorig M."/>
        </authorList>
    </citation>
    <scope>NUCLEOTIDE SEQUENCE</scope>
    <source>
        <strain evidence="1">TT6</strain>
    </source>
</reference>
<name>A0ABX7B7Q7_9PROT</name>
<evidence type="ECO:0000313" key="1">
    <source>
        <dbReference type="EMBL" id="QQP90367.1"/>
    </source>
</evidence>
<accession>A0ABX7B7Q7</accession>
<sequence>MHKRNPGDFRLVPPSDGRQHKTLCDRAKIFSRAEAIRLLKQGASYGLVSDAMKGEWPKNIWAVAHNGEPVEAILENETLGIYHGYSMGKNDPMAASVRERWSAAICR</sequence>
<protein>
    <submittedName>
        <fullName evidence="1">Uncharacterized protein</fullName>
    </submittedName>
</protein>
<gene>
    <name evidence="1" type="ORF">IGS68_03660</name>
</gene>
<evidence type="ECO:0000313" key="2">
    <source>
        <dbReference type="Proteomes" id="UP000595197"/>
    </source>
</evidence>
<proteinExistence type="predicted"/>
<keyword evidence="2" id="KW-1185">Reference proteome</keyword>
<dbReference type="EMBL" id="CP067420">
    <property type="protein sequence ID" value="QQP90367.1"/>
    <property type="molecule type" value="Genomic_DNA"/>
</dbReference>
<organism evidence="1 2">
    <name type="scientific">Skermanella cutis</name>
    <dbReference type="NCBI Taxonomy" id="2775420"/>
    <lineage>
        <taxon>Bacteria</taxon>
        <taxon>Pseudomonadati</taxon>
        <taxon>Pseudomonadota</taxon>
        <taxon>Alphaproteobacteria</taxon>
        <taxon>Rhodospirillales</taxon>
        <taxon>Azospirillaceae</taxon>
        <taxon>Skermanella</taxon>
    </lineage>
</organism>